<evidence type="ECO:0000256" key="1">
    <source>
        <dbReference type="SAM" id="MobiDB-lite"/>
    </source>
</evidence>
<keyword evidence="3" id="KW-1185">Reference proteome</keyword>
<protein>
    <submittedName>
        <fullName evidence="2">Uncharacterized protein</fullName>
    </submittedName>
</protein>
<gene>
    <name evidence="2" type="ORF">EYF80_050826</name>
</gene>
<dbReference type="Proteomes" id="UP000314294">
    <property type="component" value="Unassembled WGS sequence"/>
</dbReference>
<evidence type="ECO:0000313" key="2">
    <source>
        <dbReference type="EMBL" id="TNN39002.1"/>
    </source>
</evidence>
<proteinExistence type="predicted"/>
<evidence type="ECO:0000313" key="3">
    <source>
        <dbReference type="Proteomes" id="UP000314294"/>
    </source>
</evidence>
<name>A0A4Z2FF12_9TELE</name>
<dbReference type="EMBL" id="SRLO01001318">
    <property type="protein sequence ID" value="TNN39002.1"/>
    <property type="molecule type" value="Genomic_DNA"/>
</dbReference>
<dbReference type="AlphaFoldDB" id="A0A4Z2FF12"/>
<comment type="caution">
    <text evidence="2">The sequence shown here is derived from an EMBL/GenBank/DDBJ whole genome shotgun (WGS) entry which is preliminary data.</text>
</comment>
<reference evidence="2 3" key="1">
    <citation type="submission" date="2019-03" db="EMBL/GenBank/DDBJ databases">
        <title>First draft genome of Liparis tanakae, snailfish: a comprehensive survey of snailfish specific genes.</title>
        <authorList>
            <person name="Kim W."/>
            <person name="Song I."/>
            <person name="Jeong J.-H."/>
            <person name="Kim D."/>
            <person name="Kim S."/>
            <person name="Ryu S."/>
            <person name="Song J.Y."/>
            <person name="Lee S.K."/>
        </authorList>
    </citation>
    <scope>NUCLEOTIDE SEQUENCE [LARGE SCALE GENOMIC DNA]</scope>
    <source>
        <tissue evidence="2">Muscle</tissue>
    </source>
</reference>
<feature type="compositionally biased region" description="Basic and acidic residues" evidence="1">
    <location>
        <begin position="64"/>
        <end position="73"/>
    </location>
</feature>
<sequence length="198" mass="21212">MKLILRRIGVHVEEDHRVSEVLPGARVQNQHGVVGRGAGEGLLLPVGSVPSVQHLAEAPPPKFGAHEGVRQDGQDLTATPAGGRTPSRRHSASDSEDLRRHRSSWSRCSHCRPERTQRSSRPGATAPPAGTAAAAATWKTRTESGAARSAASLIFLDLLYGFVAMLVRKVSDPPGLSKSCPQNLSTGFSRFSSSFFWS</sequence>
<feature type="region of interest" description="Disordered" evidence="1">
    <location>
        <begin position="53"/>
        <end position="137"/>
    </location>
</feature>
<feature type="compositionally biased region" description="Low complexity" evidence="1">
    <location>
        <begin position="122"/>
        <end position="137"/>
    </location>
</feature>
<accession>A0A4Z2FF12</accession>
<organism evidence="2 3">
    <name type="scientific">Liparis tanakae</name>
    <name type="common">Tanaka's snailfish</name>
    <dbReference type="NCBI Taxonomy" id="230148"/>
    <lineage>
        <taxon>Eukaryota</taxon>
        <taxon>Metazoa</taxon>
        <taxon>Chordata</taxon>
        <taxon>Craniata</taxon>
        <taxon>Vertebrata</taxon>
        <taxon>Euteleostomi</taxon>
        <taxon>Actinopterygii</taxon>
        <taxon>Neopterygii</taxon>
        <taxon>Teleostei</taxon>
        <taxon>Neoteleostei</taxon>
        <taxon>Acanthomorphata</taxon>
        <taxon>Eupercaria</taxon>
        <taxon>Perciformes</taxon>
        <taxon>Cottioidei</taxon>
        <taxon>Cottales</taxon>
        <taxon>Liparidae</taxon>
        <taxon>Liparis</taxon>
    </lineage>
</organism>